<accession>A0A6J4JQF2</accession>
<keyword evidence="1" id="KW-1133">Transmembrane helix</keyword>
<keyword evidence="1" id="KW-0812">Transmembrane</keyword>
<name>A0A6J4JQF2_9BACT</name>
<reference evidence="3" key="1">
    <citation type="submission" date="2020-02" db="EMBL/GenBank/DDBJ databases">
        <authorList>
            <person name="Meier V. D."/>
        </authorList>
    </citation>
    <scope>NUCLEOTIDE SEQUENCE</scope>
    <source>
        <strain evidence="3">AVDCRST_MAG95</strain>
    </source>
</reference>
<feature type="domain" description="Potassium channel" evidence="2">
    <location>
        <begin position="16"/>
        <end position="53"/>
    </location>
</feature>
<dbReference type="Gene3D" id="1.10.287.70">
    <property type="match status" value="1"/>
</dbReference>
<keyword evidence="1" id="KW-0472">Membrane</keyword>
<evidence type="ECO:0000313" key="3">
    <source>
        <dbReference type="EMBL" id="CAA9284732.1"/>
    </source>
</evidence>
<dbReference type="EMBL" id="CADCTJ010001116">
    <property type="protein sequence ID" value="CAA9284732.1"/>
    <property type="molecule type" value="Genomic_DNA"/>
</dbReference>
<dbReference type="SUPFAM" id="SSF81324">
    <property type="entry name" value="Voltage-gated potassium channels"/>
    <property type="match status" value="1"/>
</dbReference>
<dbReference type="AlphaFoldDB" id="A0A6J4JQF2"/>
<evidence type="ECO:0000256" key="1">
    <source>
        <dbReference type="SAM" id="Phobius"/>
    </source>
</evidence>
<dbReference type="Pfam" id="PF07885">
    <property type="entry name" value="Ion_trans_2"/>
    <property type="match status" value="1"/>
</dbReference>
<gene>
    <name evidence="3" type="ORF">AVDCRST_MAG95-3555</name>
</gene>
<protein>
    <recommendedName>
        <fullName evidence="2">Potassium channel domain-containing protein</fullName>
    </recommendedName>
</protein>
<organism evidence="3">
    <name type="scientific">uncultured Adhaeribacter sp</name>
    <dbReference type="NCBI Taxonomy" id="448109"/>
    <lineage>
        <taxon>Bacteria</taxon>
        <taxon>Pseudomonadati</taxon>
        <taxon>Bacteroidota</taxon>
        <taxon>Cytophagia</taxon>
        <taxon>Cytophagales</taxon>
        <taxon>Hymenobacteraceae</taxon>
        <taxon>Adhaeribacter</taxon>
        <taxon>environmental samples</taxon>
    </lineage>
</organism>
<proteinExistence type="predicted"/>
<sequence>MLKQPLIRRLLIAQAMALLSLTVGTLGYMLIEQMGLRQAFYMTVITFSTTGFEESKTLSPSRGSRWGGQSLLLFLSRQERAAARSYTRMRRTGKSAGPCCPNCHLSYSYCFSVVNCPILKG</sequence>
<evidence type="ECO:0000259" key="2">
    <source>
        <dbReference type="Pfam" id="PF07885"/>
    </source>
</evidence>
<feature type="transmembrane region" description="Helical" evidence="1">
    <location>
        <begin position="12"/>
        <end position="31"/>
    </location>
</feature>
<dbReference type="InterPro" id="IPR013099">
    <property type="entry name" value="K_chnl_dom"/>
</dbReference>